<dbReference type="AlphaFoldDB" id="A0AAW1KHY0"/>
<evidence type="ECO:0000256" key="1">
    <source>
        <dbReference type="SAM" id="MobiDB-lite"/>
    </source>
</evidence>
<evidence type="ECO:0008006" key="4">
    <source>
        <dbReference type="Google" id="ProtNLM"/>
    </source>
</evidence>
<name>A0AAW1KHY0_POPJA</name>
<comment type="caution">
    <text evidence="2">The sequence shown here is derived from an EMBL/GenBank/DDBJ whole genome shotgun (WGS) entry which is preliminary data.</text>
</comment>
<gene>
    <name evidence="2" type="ORF">QE152_g23264</name>
</gene>
<accession>A0AAW1KHY0</accession>
<organism evidence="2 3">
    <name type="scientific">Popillia japonica</name>
    <name type="common">Japanese beetle</name>
    <dbReference type="NCBI Taxonomy" id="7064"/>
    <lineage>
        <taxon>Eukaryota</taxon>
        <taxon>Metazoa</taxon>
        <taxon>Ecdysozoa</taxon>
        <taxon>Arthropoda</taxon>
        <taxon>Hexapoda</taxon>
        <taxon>Insecta</taxon>
        <taxon>Pterygota</taxon>
        <taxon>Neoptera</taxon>
        <taxon>Endopterygota</taxon>
        <taxon>Coleoptera</taxon>
        <taxon>Polyphaga</taxon>
        <taxon>Scarabaeiformia</taxon>
        <taxon>Scarabaeidae</taxon>
        <taxon>Rutelinae</taxon>
        <taxon>Popillia</taxon>
    </lineage>
</organism>
<protein>
    <recommendedName>
        <fullName evidence="4">Endonuclease-reverse transcriptase</fullName>
    </recommendedName>
</protein>
<dbReference type="EMBL" id="JASPKY010000229">
    <property type="protein sequence ID" value="KAK9718376.1"/>
    <property type="molecule type" value="Genomic_DNA"/>
</dbReference>
<evidence type="ECO:0000313" key="2">
    <source>
        <dbReference type="EMBL" id="KAK9718376.1"/>
    </source>
</evidence>
<reference evidence="2 3" key="1">
    <citation type="journal article" date="2024" name="BMC Genomics">
        <title>De novo assembly and annotation of Popillia japonica's genome with initial clues to its potential as an invasive pest.</title>
        <authorList>
            <person name="Cucini C."/>
            <person name="Boschi S."/>
            <person name="Funari R."/>
            <person name="Cardaioli E."/>
            <person name="Iannotti N."/>
            <person name="Marturano G."/>
            <person name="Paoli F."/>
            <person name="Bruttini M."/>
            <person name="Carapelli A."/>
            <person name="Frati F."/>
            <person name="Nardi F."/>
        </authorList>
    </citation>
    <scope>NUCLEOTIDE SEQUENCE [LARGE SCALE GENOMIC DNA]</scope>
    <source>
        <strain evidence="2">DMR45628</strain>
    </source>
</reference>
<feature type="compositionally biased region" description="Polar residues" evidence="1">
    <location>
        <begin position="1"/>
        <end position="16"/>
    </location>
</feature>
<evidence type="ECO:0000313" key="3">
    <source>
        <dbReference type="Proteomes" id="UP001458880"/>
    </source>
</evidence>
<sequence>MESFGRSKTTARSPTNPHKEEKLDKIIDLIQSMKTEMGDMKNAIKEVSTDQKEFRKDFQLLKLENETLKTKENENLKKEMKDIQKSVEALEKEKRENNVIITGLKVEMNELPNIRKVMEDFVERNLGIQVQIKTARKLGEEMCLITLNNTADKERIMRNKQKLRNMVNKRIFINLDLSKKEREMQKIIRQRAQEARKKETNTKQKIFGMKNRTRIGTWNVRTMLEPATQGPATLAQTIKEMEVLHIKVLGLSEIRWPGQGERLNSNGSLLLYSGRNQDENRANGVGFLLDKEEEDTLRKWNKQLQQFSVTKQQQDGDNIDGKWVQIKEIIHGTARKVIGYREQERKKWISEDTWNMIKKRKELKAKLNGMDGNSVNYEDIRKEYRELNKGIKKRLNKGIKKIARKDNTRIWADNLARGAEEAAASHNTREVYRNIRLLAKKGYQNDGVPRLDKEGRLLTTTEDQLECWKQYYTEMLTEDSVDEDSQMDEEHTIEDSLEIDVSKPTKLEVENAVRHMRSNKAAGRIAWR</sequence>
<dbReference type="Proteomes" id="UP001458880">
    <property type="component" value="Unassembled WGS sequence"/>
</dbReference>
<feature type="region of interest" description="Disordered" evidence="1">
    <location>
        <begin position="1"/>
        <end position="23"/>
    </location>
</feature>
<proteinExistence type="predicted"/>
<keyword evidence="3" id="KW-1185">Reference proteome</keyword>